<dbReference type="InterPro" id="IPR011990">
    <property type="entry name" value="TPR-like_helical_dom_sf"/>
</dbReference>
<comment type="caution">
    <text evidence="1">The sequence shown here is derived from an EMBL/GenBank/DDBJ whole genome shotgun (WGS) entry which is preliminary data.</text>
</comment>
<gene>
    <name evidence="1" type="ORF">XENOCAPTIV_005416</name>
</gene>
<organism evidence="1 2">
    <name type="scientific">Xenoophorus captivus</name>
    <dbReference type="NCBI Taxonomy" id="1517983"/>
    <lineage>
        <taxon>Eukaryota</taxon>
        <taxon>Metazoa</taxon>
        <taxon>Chordata</taxon>
        <taxon>Craniata</taxon>
        <taxon>Vertebrata</taxon>
        <taxon>Euteleostomi</taxon>
        <taxon>Actinopterygii</taxon>
        <taxon>Neopterygii</taxon>
        <taxon>Teleostei</taxon>
        <taxon>Neoteleostei</taxon>
        <taxon>Acanthomorphata</taxon>
        <taxon>Ovalentaria</taxon>
        <taxon>Atherinomorphae</taxon>
        <taxon>Cyprinodontiformes</taxon>
        <taxon>Goodeidae</taxon>
        <taxon>Xenoophorus</taxon>
    </lineage>
</organism>
<dbReference type="Gene3D" id="1.25.40.10">
    <property type="entry name" value="Tetratricopeptide repeat domain"/>
    <property type="match status" value="1"/>
</dbReference>
<proteinExistence type="predicted"/>
<dbReference type="InterPro" id="IPR042161">
    <property type="entry name" value="TTC34"/>
</dbReference>
<evidence type="ECO:0000313" key="2">
    <source>
        <dbReference type="Proteomes" id="UP001434883"/>
    </source>
</evidence>
<protein>
    <recommendedName>
        <fullName evidence="3">Tetratricopeptide repeat domain 34</fullName>
    </recommendedName>
</protein>
<reference evidence="1 2" key="1">
    <citation type="submission" date="2021-06" db="EMBL/GenBank/DDBJ databases">
        <authorList>
            <person name="Palmer J.M."/>
        </authorList>
    </citation>
    <scope>NUCLEOTIDE SEQUENCE [LARGE SCALE GENOMIC DNA]</scope>
    <source>
        <strain evidence="1 2">XC_2019</strain>
        <tissue evidence="1">Muscle</tissue>
    </source>
</reference>
<dbReference type="PANTHER" id="PTHR44874:SF1">
    <property type="entry name" value="TETRATRICOPEPTIDE REPEAT PROTEIN 34"/>
    <property type="match status" value="1"/>
</dbReference>
<dbReference type="Proteomes" id="UP001434883">
    <property type="component" value="Unassembled WGS sequence"/>
</dbReference>
<evidence type="ECO:0000313" key="1">
    <source>
        <dbReference type="EMBL" id="MEQ2206965.1"/>
    </source>
</evidence>
<dbReference type="InterPro" id="IPR019734">
    <property type="entry name" value="TPR_rpt"/>
</dbReference>
<keyword evidence="2" id="KW-1185">Reference proteome</keyword>
<name>A0ABV0RFN2_9TELE</name>
<accession>A0ABV0RFN2</accession>
<dbReference type="EMBL" id="JAHRIN010043596">
    <property type="protein sequence ID" value="MEQ2206965.1"/>
    <property type="molecule type" value="Genomic_DNA"/>
</dbReference>
<sequence length="265" mass="29363">MLMTTIVAVCFGPSPSGDVKAASSHLCQVFGQEPRDAAAQARLGVLETWQQKYCSAAHRLSKANEKDSSIMDFLLALIPFNQRKCMAQEASMLSSAGQWDQAITLLTIAVQAVGHHRLRYLRQRAACFAQLGLHERAIADLDRVIEKHSQPDPSCIDDPRICVEDMCRRGRSLVLCSREGAALEDFTQALGLHKEQALQCVEAGLGRQRLAECFMRGALQQYGEQQLNKAWTLIECGLVVDGENAELRRLRARVKRDVASPCNVN</sequence>
<dbReference type="SMART" id="SM00028">
    <property type="entry name" value="TPR"/>
    <property type="match status" value="3"/>
</dbReference>
<evidence type="ECO:0008006" key="3">
    <source>
        <dbReference type="Google" id="ProtNLM"/>
    </source>
</evidence>
<dbReference type="SUPFAM" id="SSF48452">
    <property type="entry name" value="TPR-like"/>
    <property type="match status" value="1"/>
</dbReference>
<dbReference type="PANTHER" id="PTHR44874">
    <property type="entry name" value="TETRATRICOPEPTIDE REPEAT PROTEIN 34"/>
    <property type="match status" value="1"/>
</dbReference>